<dbReference type="AlphaFoldDB" id="A0A4R3UZ74"/>
<sequence length="135" mass="14852">MSERVIKALTGWRGYALTLAGGVVAGALAIWYVMDLRLEVRDADLRTAQIRIDALASANQQAERDVADARKAVVELRREADDRAKAAQDAQAQAEQEIVGLESELAYWRDRPPAPGGACAAISDLRREYMRGRGR</sequence>
<reference evidence="3 4" key="1">
    <citation type="submission" date="2019-03" db="EMBL/GenBank/DDBJ databases">
        <title>Genomic Encyclopedia of Type Strains, Phase IV (KMG-IV): sequencing the most valuable type-strain genomes for metagenomic binning, comparative biology and taxonomic classification.</title>
        <authorList>
            <person name="Goeker M."/>
        </authorList>
    </citation>
    <scope>NUCLEOTIDE SEQUENCE [LARGE SCALE GENOMIC DNA]</scope>
    <source>
        <strain evidence="3 4">DSM 100048</strain>
    </source>
</reference>
<gene>
    <name evidence="3" type="ORF">EV686_107175</name>
</gene>
<protein>
    <submittedName>
        <fullName evidence="3">Uncharacterized protein</fullName>
    </submittedName>
</protein>
<dbReference type="EMBL" id="SMBX01000007">
    <property type="protein sequence ID" value="TCU96117.1"/>
    <property type="molecule type" value="Genomic_DNA"/>
</dbReference>
<evidence type="ECO:0000256" key="1">
    <source>
        <dbReference type="SAM" id="Coils"/>
    </source>
</evidence>
<keyword evidence="4" id="KW-1185">Reference proteome</keyword>
<evidence type="ECO:0000313" key="3">
    <source>
        <dbReference type="EMBL" id="TCU96117.1"/>
    </source>
</evidence>
<keyword evidence="2" id="KW-0812">Transmembrane</keyword>
<name>A0A4R3UZ74_9BURK</name>
<feature type="transmembrane region" description="Helical" evidence="2">
    <location>
        <begin position="12"/>
        <end position="33"/>
    </location>
</feature>
<evidence type="ECO:0000313" key="4">
    <source>
        <dbReference type="Proteomes" id="UP000294692"/>
    </source>
</evidence>
<comment type="caution">
    <text evidence="3">The sequence shown here is derived from an EMBL/GenBank/DDBJ whole genome shotgun (WGS) entry which is preliminary data.</text>
</comment>
<dbReference type="RefSeq" id="WP_132477592.1">
    <property type="nucleotide sequence ID" value="NZ_JBHRVM010000004.1"/>
</dbReference>
<dbReference type="Proteomes" id="UP000294692">
    <property type="component" value="Unassembled WGS sequence"/>
</dbReference>
<feature type="coiled-coil region" evidence="1">
    <location>
        <begin position="45"/>
        <end position="111"/>
    </location>
</feature>
<keyword evidence="1" id="KW-0175">Coiled coil</keyword>
<accession>A0A4R3UZ74</accession>
<proteinExistence type="predicted"/>
<evidence type="ECO:0000256" key="2">
    <source>
        <dbReference type="SAM" id="Phobius"/>
    </source>
</evidence>
<keyword evidence="2" id="KW-1133">Transmembrane helix</keyword>
<organism evidence="3 4">
    <name type="scientific">Paracandidimonas soli</name>
    <dbReference type="NCBI Taxonomy" id="1917182"/>
    <lineage>
        <taxon>Bacteria</taxon>
        <taxon>Pseudomonadati</taxon>
        <taxon>Pseudomonadota</taxon>
        <taxon>Betaproteobacteria</taxon>
        <taxon>Burkholderiales</taxon>
        <taxon>Alcaligenaceae</taxon>
        <taxon>Paracandidimonas</taxon>
    </lineage>
</organism>
<keyword evidence="2" id="KW-0472">Membrane</keyword>